<organism evidence="2 3">
    <name type="scientific">Phascolomyces articulosus</name>
    <dbReference type="NCBI Taxonomy" id="60185"/>
    <lineage>
        <taxon>Eukaryota</taxon>
        <taxon>Fungi</taxon>
        <taxon>Fungi incertae sedis</taxon>
        <taxon>Mucoromycota</taxon>
        <taxon>Mucoromycotina</taxon>
        <taxon>Mucoromycetes</taxon>
        <taxon>Mucorales</taxon>
        <taxon>Lichtheimiaceae</taxon>
        <taxon>Phascolomyces</taxon>
    </lineage>
</organism>
<gene>
    <name evidence="2" type="ORF">BDA99DRAFT_517281</name>
</gene>
<evidence type="ECO:0000313" key="3">
    <source>
        <dbReference type="Proteomes" id="UP001209540"/>
    </source>
</evidence>
<comment type="caution">
    <text evidence="2">The sequence shown here is derived from an EMBL/GenBank/DDBJ whole genome shotgun (WGS) entry which is preliminary data.</text>
</comment>
<reference evidence="2" key="1">
    <citation type="journal article" date="2022" name="IScience">
        <title>Evolution of zygomycete secretomes and the origins of terrestrial fungal ecologies.</title>
        <authorList>
            <person name="Chang Y."/>
            <person name="Wang Y."/>
            <person name="Mondo S."/>
            <person name="Ahrendt S."/>
            <person name="Andreopoulos W."/>
            <person name="Barry K."/>
            <person name="Beard J."/>
            <person name="Benny G.L."/>
            <person name="Blankenship S."/>
            <person name="Bonito G."/>
            <person name="Cuomo C."/>
            <person name="Desiro A."/>
            <person name="Gervers K.A."/>
            <person name="Hundley H."/>
            <person name="Kuo A."/>
            <person name="LaButti K."/>
            <person name="Lang B.F."/>
            <person name="Lipzen A."/>
            <person name="O'Donnell K."/>
            <person name="Pangilinan J."/>
            <person name="Reynolds N."/>
            <person name="Sandor L."/>
            <person name="Smith M.E."/>
            <person name="Tsang A."/>
            <person name="Grigoriev I.V."/>
            <person name="Stajich J.E."/>
            <person name="Spatafora J.W."/>
        </authorList>
    </citation>
    <scope>NUCLEOTIDE SEQUENCE</scope>
    <source>
        <strain evidence="2">RSA 2281</strain>
    </source>
</reference>
<accession>A0AAD5K4I9</accession>
<reference evidence="2" key="2">
    <citation type="submission" date="2023-02" db="EMBL/GenBank/DDBJ databases">
        <authorList>
            <consortium name="DOE Joint Genome Institute"/>
            <person name="Mondo S.J."/>
            <person name="Chang Y."/>
            <person name="Wang Y."/>
            <person name="Ahrendt S."/>
            <person name="Andreopoulos W."/>
            <person name="Barry K."/>
            <person name="Beard J."/>
            <person name="Benny G.L."/>
            <person name="Blankenship S."/>
            <person name="Bonito G."/>
            <person name="Cuomo C."/>
            <person name="Desiro A."/>
            <person name="Gervers K.A."/>
            <person name="Hundley H."/>
            <person name="Kuo A."/>
            <person name="LaButti K."/>
            <person name="Lang B.F."/>
            <person name="Lipzen A."/>
            <person name="O'Donnell K."/>
            <person name="Pangilinan J."/>
            <person name="Reynolds N."/>
            <person name="Sandor L."/>
            <person name="Smith M.W."/>
            <person name="Tsang A."/>
            <person name="Grigoriev I.V."/>
            <person name="Stajich J.E."/>
            <person name="Spatafora J.W."/>
        </authorList>
    </citation>
    <scope>NUCLEOTIDE SEQUENCE</scope>
    <source>
        <strain evidence="2">RSA 2281</strain>
    </source>
</reference>
<dbReference type="Proteomes" id="UP001209540">
    <property type="component" value="Unassembled WGS sequence"/>
</dbReference>
<name>A0AAD5K4I9_9FUNG</name>
<dbReference type="EMBL" id="JAIXMP010000022">
    <property type="protein sequence ID" value="KAI9255638.1"/>
    <property type="molecule type" value="Genomic_DNA"/>
</dbReference>
<feature type="region of interest" description="Disordered" evidence="1">
    <location>
        <begin position="20"/>
        <end position="47"/>
    </location>
</feature>
<protein>
    <submittedName>
        <fullName evidence="2">Uncharacterized protein</fullName>
    </submittedName>
</protein>
<proteinExistence type="predicted"/>
<keyword evidence="3" id="KW-1185">Reference proteome</keyword>
<sequence length="198" mass="22530">MNNTFSSSFDNTLLSMKKMDHRTISTTTNPTTTDSSTDSTTAHTTSTTTPLHLYNTSCTYCHYSYPNFHDDIIQPTTYSSGRTDDDTPFQYNYLLSLFTSPDMVKHLTQASISEDVSALPIHLQRLISEAKEEVVLERIKAKQYQQEHSQQEQPLALIRLERVRNYVRMQSGGDTANLMMTLTELMSDEDELENVLGI</sequence>
<evidence type="ECO:0000256" key="1">
    <source>
        <dbReference type="SAM" id="MobiDB-lite"/>
    </source>
</evidence>
<feature type="compositionally biased region" description="Low complexity" evidence="1">
    <location>
        <begin position="24"/>
        <end position="47"/>
    </location>
</feature>
<dbReference type="AlphaFoldDB" id="A0AAD5K4I9"/>
<evidence type="ECO:0000313" key="2">
    <source>
        <dbReference type="EMBL" id="KAI9255638.1"/>
    </source>
</evidence>